<evidence type="ECO:0000313" key="7">
    <source>
        <dbReference type="EMBL" id="KAF2151016.1"/>
    </source>
</evidence>
<dbReference type="AlphaFoldDB" id="A0A9P4MKQ3"/>
<dbReference type="Pfam" id="PF21719">
    <property type="entry name" value="MIOS_a-sol"/>
    <property type="match status" value="1"/>
</dbReference>
<evidence type="ECO:0000313" key="8">
    <source>
        <dbReference type="Proteomes" id="UP000799439"/>
    </source>
</evidence>
<dbReference type="Proteomes" id="UP000799439">
    <property type="component" value="Unassembled WGS sequence"/>
</dbReference>
<dbReference type="InterPro" id="IPR036322">
    <property type="entry name" value="WD40_repeat_dom_sf"/>
</dbReference>
<proteinExistence type="inferred from homology"/>
<dbReference type="Gene3D" id="2.130.10.10">
    <property type="entry name" value="YVTN repeat-like/Quinoprotein amine dehydrogenase"/>
    <property type="match status" value="1"/>
</dbReference>
<keyword evidence="8" id="KW-1185">Reference proteome</keyword>
<evidence type="ECO:0000256" key="3">
    <source>
        <dbReference type="ARBA" id="ARBA00022737"/>
    </source>
</evidence>
<feature type="domain" description="MIOS-like alpha-solenoid" evidence="6">
    <location>
        <begin position="487"/>
        <end position="720"/>
    </location>
</feature>
<evidence type="ECO:0000256" key="4">
    <source>
        <dbReference type="SAM" id="MobiDB-lite"/>
    </source>
</evidence>
<feature type="compositionally biased region" description="Low complexity" evidence="4">
    <location>
        <begin position="864"/>
        <end position="885"/>
    </location>
</feature>
<dbReference type="InterPro" id="IPR049092">
    <property type="entry name" value="MIOS_a-sol"/>
</dbReference>
<name>A0A9P4MKQ3_9PEZI</name>
<feature type="region of interest" description="Disordered" evidence="4">
    <location>
        <begin position="923"/>
        <end position="948"/>
    </location>
</feature>
<dbReference type="PANTHER" id="PTHR16453">
    <property type="entry name" value="WD40 DOMAIN-CONTAINING PROTEIN MIO FAMILY MEMBER"/>
    <property type="match status" value="1"/>
</dbReference>
<dbReference type="SUPFAM" id="SSF50978">
    <property type="entry name" value="WD40 repeat-like"/>
    <property type="match status" value="1"/>
</dbReference>
<dbReference type="InterPro" id="IPR001680">
    <property type="entry name" value="WD40_rpt"/>
</dbReference>
<evidence type="ECO:0000256" key="1">
    <source>
        <dbReference type="ARBA" id="ARBA00009713"/>
    </source>
</evidence>
<evidence type="ECO:0000259" key="6">
    <source>
        <dbReference type="Pfam" id="PF21719"/>
    </source>
</evidence>
<dbReference type="InterPro" id="IPR015943">
    <property type="entry name" value="WD40/YVTN_repeat-like_dom_sf"/>
</dbReference>
<dbReference type="PANTHER" id="PTHR16453:SF9">
    <property type="entry name" value="GATOR COMPLEX PROTEIN MIOS"/>
    <property type="match status" value="1"/>
</dbReference>
<gene>
    <name evidence="7" type="ORF">K461DRAFT_295110</name>
</gene>
<feature type="region of interest" description="Disordered" evidence="4">
    <location>
        <begin position="850"/>
        <end position="888"/>
    </location>
</feature>
<dbReference type="Pfam" id="PF17034">
    <property type="entry name" value="zinc_ribbon_16"/>
    <property type="match status" value="1"/>
</dbReference>
<comment type="similarity">
    <text evidence="1">Belongs to the WD repeat mio family.</text>
</comment>
<accession>A0A9P4MKQ3</accession>
<dbReference type="EMBL" id="ML996088">
    <property type="protein sequence ID" value="KAF2151016.1"/>
    <property type="molecule type" value="Genomic_DNA"/>
</dbReference>
<feature type="domain" description="GATOR2 complex protein MIO zinc-ribbon like" evidence="5">
    <location>
        <begin position="959"/>
        <end position="1005"/>
    </location>
</feature>
<dbReference type="GO" id="GO:1904263">
    <property type="term" value="P:positive regulation of TORC1 signaling"/>
    <property type="evidence" value="ECO:0007669"/>
    <property type="project" value="TreeGrafter"/>
</dbReference>
<dbReference type="InterPro" id="IPR031488">
    <property type="entry name" value="Zn_ribbon_mio"/>
</dbReference>
<dbReference type="CDD" id="cd16691">
    <property type="entry name" value="mRING-H2-C3H3C2_Mio"/>
    <property type="match status" value="1"/>
</dbReference>
<dbReference type="GO" id="GO:0005737">
    <property type="term" value="C:cytoplasm"/>
    <property type="evidence" value="ECO:0007669"/>
    <property type="project" value="TreeGrafter"/>
</dbReference>
<evidence type="ECO:0000259" key="5">
    <source>
        <dbReference type="Pfam" id="PF17034"/>
    </source>
</evidence>
<dbReference type="InterPro" id="IPR037593">
    <property type="entry name" value="MIOS/Sea4"/>
</dbReference>
<keyword evidence="2" id="KW-0853">WD repeat</keyword>
<comment type="caution">
    <text evidence="7">The sequence shown here is derived from an EMBL/GenBank/DDBJ whole genome shotgun (WGS) entry which is preliminary data.</text>
</comment>
<dbReference type="OrthoDB" id="341486at2759"/>
<sequence length="1008" mass="111285">MEAAIRWARGPSPDTQRFLLVDVAGNSITLNESRTEQSGDLVSERIARYDKVPNFTAFDWSKSDTGLLALGLSSGDASLLSIDAEKHTISQLRLLPIRTQRKANSIAFNTGRLLAVGLDRVRNDHCLTVYDADAGKEAHTRLCTGEAVSSVRFFPNRPQEVVAAVARSTLRLYDLREPSFNSINSASTVFTKQVHNIAIDPMDDNYFASGGSTGDPTVSIWDKRWVSHSSSATPDGAGSLSVLDLKPAVDNTQTATVWSIRFSGLRRGRFAVLSSTGAVRLYDVAAHSINARSRIVPSANFYGGSPWSGPQYVSKTHDIQYPYYDKLHSHDESTRVIAFDWVTDGSAEGQSMLALRLTREVNMLHAPKPQLMQMTARDDLTMCRDDISIVQPRQVLETAAEEATEAKRVLENRIRPPRRSLSGHHSGRRSIDLRPLNAQTLEALRDPNAAMQRTQTWLQQGTVEPTISPVVKLDNFPDALALINVHRRRCQEGYRFDCLRNRQIVKDDPILDRLWYIISRLESLAANGGMTSETMDLSYFGVQGIWNGNLGEGRNRVLPGRGFSTSGFETSIQYLVKLHGLPTLEGLPAKTINKRLLSLELCGWCFSREGLEGKCMRLIEQRQFYRAVAVAFFQGHIDLSLNMLRNLTRQKIIMDNGLGALLASANISQDQRDMCRWMEEDALDPYLKSMLRYIADRDWRGIVDNSLLHLSDRLSVALRYLKDADMTSFITKTTAACIDAGDASGVLLTGLAETCVLLFQNYLIRTSDLQTVVLATSFTCPLYISDSRHALWKETYFDQLQAWRCFVERTKFSVEHAQRSVRRDGTKLIPPAPRQIGLRCTHCNASLARPAGEPGQKASMGFESPSPGASSTSSAPSSGKPQSSQVAARIADASGTVCPRCGRHLPRCAVCLQWLGTPELSTVAPRAKSRPQPVAVPAPATGGKPNPTEGKIAAAAQKTRELDTALSRFVTFCAGCGHGLHAHHARQWFAKHGMCPVPDCGCLCGVRR</sequence>
<organism evidence="7 8">
    <name type="scientific">Myriangium duriaei CBS 260.36</name>
    <dbReference type="NCBI Taxonomy" id="1168546"/>
    <lineage>
        <taxon>Eukaryota</taxon>
        <taxon>Fungi</taxon>
        <taxon>Dikarya</taxon>
        <taxon>Ascomycota</taxon>
        <taxon>Pezizomycotina</taxon>
        <taxon>Dothideomycetes</taxon>
        <taxon>Dothideomycetidae</taxon>
        <taxon>Myriangiales</taxon>
        <taxon>Myriangiaceae</taxon>
        <taxon>Myriangium</taxon>
    </lineage>
</organism>
<dbReference type="SMART" id="SM00320">
    <property type="entry name" value="WD40"/>
    <property type="match status" value="3"/>
</dbReference>
<reference evidence="7" key="1">
    <citation type="journal article" date="2020" name="Stud. Mycol.">
        <title>101 Dothideomycetes genomes: a test case for predicting lifestyles and emergence of pathogens.</title>
        <authorList>
            <person name="Haridas S."/>
            <person name="Albert R."/>
            <person name="Binder M."/>
            <person name="Bloem J."/>
            <person name="Labutti K."/>
            <person name="Salamov A."/>
            <person name="Andreopoulos B."/>
            <person name="Baker S."/>
            <person name="Barry K."/>
            <person name="Bills G."/>
            <person name="Bluhm B."/>
            <person name="Cannon C."/>
            <person name="Castanera R."/>
            <person name="Culley D."/>
            <person name="Daum C."/>
            <person name="Ezra D."/>
            <person name="Gonzalez J."/>
            <person name="Henrissat B."/>
            <person name="Kuo A."/>
            <person name="Liang C."/>
            <person name="Lipzen A."/>
            <person name="Lutzoni F."/>
            <person name="Magnuson J."/>
            <person name="Mondo S."/>
            <person name="Nolan M."/>
            <person name="Ohm R."/>
            <person name="Pangilinan J."/>
            <person name="Park H.-J."/>
            <person name="Ramirez L."/>
            <person name="Alfaro M."/>
            <person name="Sun H."/>
            <person name="Tritt A."/>
            <person name="Yoshinaga Y."/>
            <person name="Zwiers L.-H."/>
            <person name="Turgeon B."/>
            <person name="Goodwin S."/>
            <person name="Spatafora J."/>
            <person name="Crous P."/>
            <person name="Grigoriev I."/>
        </authorList>
    </citation>
    <scope>NUCLEOTIDE SEQUENCE</scope>
    <source>
        <strain evidence="7">CBS 260.36</strain>
    </source>
</reference>
<evidence type="ECO:0000256" key="2">
    <source>
        <dbReference type="ARBA" id="ARBA00022574"/>
    </source>
</evidence>
<keyword evidence="3" id="KW-0677">Repeat</keyword>
<protein>
    <submittedName>
        <fullName evidence="7">Uncharacterized protein</fullName>
    </submittedName>
</protein>